<evidence type="ECO:0000313" key="3">
    <source>
        <dbReference type="EMBL" id="KGB41426.1"/>
    </source>
</evidence>
<evidence type="ECO:0000256" key="2">
    <source>
        <dbReference type="ARBA" id="ARBA00014933"/>
    </source>
</evidence>
<dbReference type="PANTHER" id="PTHR13554">
    <property type="entry name" value="26S PROTEASOME NON-ATPASE REGULATORY SUBUNIT 5-RELATED"/>
    <property type="match status" value="1"/>
</dbReference>
<organism evidence="3">
    <name type="scientific">Schistosoma haematobium</name>
    <name type="common">Blood fluke</name>
    <dbReference type="NCBI Taxonomy" id="6185"/>
    <lineage>
        <taxon>Eukaryota</taxon>
        <taxon>Metazoa</taxon>
        <taxon>Spiralia</taxon>
        <taxon>Lophotrochozoa</taxon>
        <taxon>Platyhelminthes</taxon>
        <taxon>Trematoda</taxon>
        <taxon>Digenea</taxon>
        <taxon>Strigeidida</taxon>
        <taxon>Schistosomatoidea</taxon>
        <taxon>Schistosomatidae</taxon>
        <taxon>Schistosoma</taxon>
    </lineage>
</organism>
<dbReference type="GO" id="GO:0005829">
    <property type="term" value="C:cytosol"/>
    <property type="evidence" value="ECO:0007669"/>
    <property type="project" value="TreeGrafter"/>
</dbReference>
<dbReference type="InterPro" id="IPR016024">
    <property type="entry name" value="ARM-type_fold"/>
</dbReference>
<dbReference type="AlphaFoldDB" id="A0A095B2L1"/>
<dbReference type="Pfam" id="PF10508">
    <property type="entry name" value="Proteasom_PSMB"/>
    <property type="match status" value="2"/>
</dbReference>
<dbReference type="PANTHER" id="PTHR13554:SF10">
    <property type="entry name" value="26S PROTEASOME NON-ATPASE REGULATORY SUBUNIT 5"/>
    <property type="match status" value="1"/>
</dbReference>
<sequence>MAIPDEVFDLVSKVSNGNGNMEDYERICLILSNLTTTELSSVFQKCDILKALMSIDLHDKQSAQIAIKLASIVFSLIPLFDFVQSHQEELLLILESTKLDLIEFILKRFAVHLVSKQPGVFKDVENSGLFQPILDGLNSRDPLVRLNWLELGKLLTVSETGYHFLNRQGVFSRLLDDLYSSASDPLGDLLLPGYIGFFGSLAKRDPDHWLGSKSDGRFKNVLSDAVDNNAISISMVAFESISCIATTPTGRITLDKLFAKGGSFDSVLNKLFVFISNSPTEICTRAVECYSFLLRRPDGIDSEGLFADAVLSLNWAIISCQKSIDTTNSNSVEDKELLIAPLLKRLYSLATQPFFEVRVAVFKAIDAIVTQPWGVRQITRQPGFFEYLLNRQTELGFPDKIQLVQAKLDIMNNMLKTYKVWSCSECKSFQNLIDRQQLKLIQLYIKEGLWGVVKSEAAVALEPG</sequence>
<dbReference type="GO" id="GO:0000502">
    <property type="term" value="C:proteasome complex"/>
    <property type="evidence" value="ECO:0007669"/>
    <property type="project" value="UniProtKB-KW"/>
</dbReference>
<reference evidence="3" key="1">
    <citation type="journal article" date="2012" name="Nat. Genet.">
        <title>Whole-genome sequence of Schistosoma haematobium.</title>
        <authorList>
            <person name="Young N.D."/>
            <person name="Jex A.R."/>
            <person name="Li B."/>
            <person name="Liu S."/>
            <person name="Yang L."/>
            <person name="Xiong Z."/>
            <person name="Li Y."/>
            <person name="Cantacessi C."/>
            <person name="Hall R.S."/>
            <person name="Xu X."/>
            <person name="Chen F."/>
            <person name="Wu X."/>
            <person name="Zerlotini A."/>
            <person name="Oliveira G."/>
            <person name="Hofmann A."/>
            <person name="Zhang G."/>
            <person name="Fang X."/>
            <person name="Kang Y."/>
            <person name="Campbell B.E."/>
            <person name="Loukas A."/>
            <person name="Ranganathan S."/>
            <person name="Rollinson D."/>
            <person name="Rinaldi G."/>
            <person name="Brindley P.J."/>
            <person name="Yang H."/>
            <person name="Wang J."/>
            <person name="Wang J."/>
            <person name="Gasser R.B."/>
        </authorList>
    </citation>
    <scope>NUCLEOTIDE SEQUENCE [LARGE SCALE GENOMIC DNA]</scope>
</reference>
<dbReference type="InterPro" id="IPR019538">
    <property type="entry name" value="PSMD5"/>
</dbReference>
<dbReference type="GO" id="GO:0043248">
    <property type="term" value="P:proteasome assembly"/>
    <property type="evidence" value="ECO:0007669"/>
    <property type="project" value="InterPro"/>
</dbReference>
<comment type="similarity">
    <text evidence="1">Belongs to the proteasome subunit S5B/HSM3 family.</text>
</comment>
<dbReference type="STRING" id="6185.A0A095B2L1"/>
<accession>A0A095B2L1</accession>
<keyword evidence="3" id="KW-0647">Proteasome</keyword>
<name>A0A095B2L1_SCHHA</name>
<protein>
    <recommendedName>
        <fullName evidence="2">26S proteasome non-ATPase regulatory subunit 5</fullName>
    </recommendedName>
</protein>
<proteinExistence type="inferred from homology"/>
<dbReference type="EMBL" id="KL251874">
    <property type="protein sequence ID" value="KGB41426.1"/>
    <property type="molecule type" value="Genomic_DNA"/>
</dbReference>
<dbReference type="SUPFAM" id="SSF48371">
    <property type="entry name" value="ARM repeat"/>
    <property type="match status" value="1"/>
</dbReference>
<evidence type="ECO:0000256" key="1">
    <source>
        <dbReference type="ARBA" id="ARBA00006823"/>
    </source>
</evidence>
<gene>
    <name evidence="3" type="ORF">MS3_09944</name>
</gene>